<dbReference type="GO" id="GO:0009055">
    <property type="term" value="F:electron transfer activity"/>
    <property type="evidence" value="ECO:0007669"/>
    <property type="project" value="InterPro"/>
</dbReference>
<evidence type="ECO:0000313" key="10">
    <source>
        <dbReference type="EMBL" id="MUL36954.1"/>
    </source>
</evidence>
<feature type="domain" description="Cytochrome c" evidence="9">
    <location>
        <begin position="63"/>
        <end position="154"/>
    </location>
</feature>
<dbReference type="Proteomes" id="UP000441797">
    <property type="component" value="Unassembled WGS sequence"/>
</dbReference>
<evidence type="ECO:0000256" key="7">
    <source>
        <dbReference type="PROSITE-ProRule" id="PRU00433"/>
    </source>
</evidence>
<name>A0A6N8FW14_9CHRO</name>
<dbReference type="RefSeq" id="WP_105218576.1">
    <property type="nucleotide sequence ID" value="NZ_CAWNSU010000128.1"/>
</dbReference>
<feature type="chain" id="PRO_5026867336" evidence="8">
    <location>
        <begin position="31"/>
        <end position="165"/>
    </location>
</feature>
<evidence type="ECO:0000256" key="4">
    <source>
        <dbReference type="ARBA" id="ARBA00022723"/>
    </source>
</evidence>
<keyword evidence="3 7" id="KW-0349">Heme</keyword>
<dbReference type="InterPro" id="IPR036909">
    <property type="entry name" value="Cyt_c-like_dom_sf"/>
</dbReference>
<dbReference type="InterPro" id="IPR009056">
    <property type="entry name" value="Cyt_c-like_dom"/>
</dbReference>
<keyword evidence="4 7" id="KW-0479">Metal-binding</keyword>
<dbReference type="InterPro" id="IPR029490">
    <property type="entry name" value="Cytochrom_C550"/>
</dbReference>
<evidence type="ECO:0000256" key="2">
    <source>
        <dbReference type="ARBA" id="ARBA00022531"/>
    </source>
</evidence>
<dbReference type="Pfam" id="PF14495">
    <property type="entry name" value="Cytochrom_C550"/>
    <property type="match status" value="1"/>
</dbReference>
<feature type="signal peptide" evidence="8">
    <location>
        <begin position="1"/>
        <end position="30"/>
    </location>
</feature>
<evidence type="ECO:0000259" key="9">
    <source>
        <dbReference type="PROSITE" id="PS51007"/>
    </source>
</evidence>
<keyword evidence="1" id="KW-0813">Transport</keyword>
<evidence type="ECO:0000256" key="1">
    <source>
        <dbReference type="ARBA" id="ARBA00022448"/>
    </source>
</evidence>
<evidence type="ECO:0000256" key="5">
    <source>
        <dbReference type="ARBA" id="ARBA00022982"/>
    </source>
</evidence>
<dbReference type="NCBIfam" id="TIGR03046">
    <property type="entry name" value="PS_II_psbV2"/>
    <property type="match status" value="1"/>
</dbReference>
<dbReference type="Gene3D" id="1.10.760.10">
    <property type="entry name" value="Cytochrome c-like domain"/>
    <property type="match status" value="1"/>
</dbReference>
<sequence>MLSTSCVRRLVILLAIVVVSLLQMTPSATAGAIDPYLARYLRLTEPIALKVDEQGATREFSLEEISQGKVLFGNNCLNCHVGGATLPDPQTSLALDKLKGANPPRDNVGNLVAFLRQPMVYDGSEETYWCRQVPESWMSQEEVESLAAFVLTAAQKARGWGSENF</sequence>
<reference evidence="10 11" key="1">
    <citation type="journal article" date="2019" name="Front. Microbiol.">
        <title>Genomic Features for Desiccation Tolerance and Sugar Biosynthesis in the Extremophile Gloeocapsopsis sp. UTEX B3054.</title>
        <authorList>
            <person name="Urrejola C."/>
            <person name="Alcorta J."/>
            <person name="Salas L."/>
            <person name="Vasquez M."/>
            <person name="Polz M.F."/>
            <person name="Vicuna R."/>
            <person name="Diez B."/>
        </authorList>
    </citation>
    <scope>NUCLEOTIDE SEQUENCE [LARGE SCALE GENOMIC DNA]</scope>
    <source>
        <strain evidence="10 11">1H9</strain>
    </source>
</reference>
<evidence type="ECO:0000256" key="3">
    <source>
        <dbReference type="ARBA" id="ARBA00022617"/>
    </source>
</evidence>
<dbReference type="EMBL" id="NAPY01000015">
    <property type="protein sequence ID" value="MUL36954.1"/>
    <property type="molecule type" value="Genomic_DNA"/>
</dbReference>
<proteinExistence type="predicted"/>
<dbReference type="AlphaFoldDB" id="A0A6N8FW14"/>
<evidence type="ECO:0000256" key="8">
    <source>
        <dbReference type="SAM" id="SignalP"/>
    </source>
</evidence>
<organism evidence="10 11">
    <name type="scientific">Gloeocapsopsis dulcis AAB1 = 1H9</name>
    <dbReference type="NCBI Taxonomy" id="1433147"/>
    <lineage>
        <taxon>Bacteria</taxon>
        <taxon>Bacillati</taxon>
        <taxon>Cyanobacteriota</taxon>
        <taxon>Cyanophyceae</taxon>
        <taxon>Oscillatoriophycideae</taxon>
        <taxon>Chroococcales</taxon>
        <taxon>Chroococcaceae</taxon>
        <taxon>Gloeocapsopsis</taxon>
        <taxon>Gloeocapsopsis dulcis</taxon>
    </lineage>
</organism>
<evidence type="ECO:0000256" key="6">
    <source>
        <dbReference type="ARBA" id="ARBA00023004"/>
    </source>
</evidence>
<dbReference type="GO" id="GO:0015979">
    <property type="term" value="P:photosynthesis"/>
    <property type="evidence" value="ECO:0007669"/>
    <property type="project" value="UniProtKB-KW"/>
</dbReference>
<dbReference type="SUPFAM" id="SSF46626">
    <property type="entry name" value="Cytochrome c"/>
    <property type="match status" value="1"/>
</dbReference>
<comment type="caution">
    <text evidence="10">The sequence shown here is derived from an EMBL/GenBank/DDBJ whole genome shotgun (WGS) entry which is preliminary data.</text>
</comment>
<evidence type="ECO:0000313" key="11">
    <source>
        <dbReference type="Proteomes" id="UP000441797"/>
    </source>
</evidence>
<protein>
    <submittedName>
        <fullName evidence="10">Photosystem II cytochrome PsbV2</fullName>
    </submittedName>
</protein>
<keyword evidence="8" id="KW-0732">Signal</keyword>
<accession>A0A6N8FW14</accession>
<dbReference type="OrthoDB" id="486949at2"/>
<keyword evidence="6 7" id="KW-0408">Iron</keyword>
<dbReference type="GO" id="GO:0020037">
    <property type="term" value="F:heme binding"/>
    <property type="evidence" value="ECO:0007669"/>
    <property type="project" value="InterPro"/>
</dbReference>
<keyword evidence="5" id="KW-0249">Electron transport</keyword>
<keyword evidence="2" id="KW-0602">Photosynthesis</keyword>
<keyword evidence="11" id="KW-1185">Reference proteome</keyword>
<dbReference type="PROSITE" id="PS51007">
    <property type="entry name" value="CYTC"/>
    <property type="match status" value="1"/>
</dbReference>
<gene>
    <name evidence="10" type="ORF">BWI75_11510</name>
</gene>
<dbReference type="GO" id="GO:0046872">
    <property type="term" value="F:metal ion binding"/>
    <property type="evidence" value="ECO:0007669"/>
    <property type="project" value="UniProtKB-KW"/>
</dbReference>